<dbReference type="PANTHER" id="PTHR12801">
    <property type="entry name" value="RNA EXONUCLEASE REXO1 / RECO3 FAMILY MEMBER-RELATED"/>
    <property type="match status" value="1"/>
</dbReference>
<protein>
    <submittedName>
        <fullName evidence="8">(apollo) hypothetical protein</fullName>
    </submittedName>
</protein>
<dbReference type="OrthoDB" id="3996471at2759"/>
<evidence type="ECO:0000256" key="2">
    <source>
        <dbReference type="ARBA" id="ARBA00006357"/>
    </source>
</evidence>
<dbReference type="InterPro" id="IPR013520">
    <property type="entry name" value="Ribonucl_H"/>
</dbReference>
<dbReference type="EMBL" id="CAJQZP010000212">
    <property type="protein sequence ID" value="CAG4947778.1"/>
    <property type="molecule type" value="Genomic_DNA"/>
</dbReference>
<reference evidence="8" key="1">
    <citation type="submission" date="2021-04" db="EMBL/GenBank/DDBJ databases">
        <authorList>
            <person name="Tunstrom K."/>
        </authorList>
    </citation>
    <scope>NUCLEOTIDE SEQUENCE</scope>
</reference>
<dbReference type="GO" id="GO:0004527">
    <property type="term" value="F:exonuclease activity"/>
    <property type="evidence" value="ECO:0007669"/>
    <property type="project" value="UniProtKB-KW"/>
</dbReference>
<evidence type="ECO:0000259" key="7">
    <source>
        <dbReference type="SMART" id="SM00479"/>
    </source>
</evidence>
<evidence type="ECO:0000256" key="1">
    <source>
        <dbReference type="ARBA" id="ARBA00004123"/>
    </source>
</evidence>
<evidence type="ECO:0000313" key="9">
    <source>
        <dbReference type="Proteomes" id="UP000691718"/>
    </source>
</evidence>
<dbReference type="PANTHER" id="PTHR12801:SF82">
    <property type="entry name" value="RNA EXONUCLEASE 5"/>
    <property type="match status" value="1"/>
</dbReference>
<gene>
    <name evidence="8" type="ORF">PAPOLLO_LOCUS3704</name>
</gene>
<evidence type="ECO:0000313" key="8">
    <source>
        <dbReference type="EMBL" id="CAG4947778.1"/>
    </source>
</evidence>
<dbReference type="InterPro" id="IPR047021">
    <property type="entry name" value="REXO1/3/4-like"/>
</dbReference>
<accession>A0A8S3W9F0</accession>
<keyword evidence="6" id="KW-0539">Nucleus</keyword>
<dbReference type="SMART" id="SM00479">
    <property type="entry name" value="EXOIII"/>
    <property type="match status" value="1"/>
</dbReference>
<organism evidence="8 9">
    <name type="scientific">Parnassius apollo</name>
    <name type="common">Apollo butterfly</name>
    <name type="synonym">Papilio apollo</name>
    <dbReference type="NCBI Taxonomy" id="110799"/>
    <lineage>
        <taxon>Eukaryota</taxon>
        <taxon>Metazoa</taxon>
        <taxon>Ecdysozoa</taxon>
        <taxon>Arthropoda</taxon>
        <taxon>Hexapoda</taxon>
        <taxon>Insecta</taxon>
        <taxon>Pterygota</taxon>
        <taxon>Neoptera</taxon>
        <taxon>Endopterygota</taxon>
        <taxon>Lepidoptera</taxon>
        <taxon>Glossata</taxon>
        <taxon>Ditrysia</taxon>
        <taxon>Papilionoidea</taxon>
        <taxon>Papilionidae</taxon>
        <taxon>Parnassiinae</taxon>
        <taxon>Parnassini</taxon>
        <taxon>Parnassius</taxon>
        <taxon>Parnassius</taxon>
    </lineage>
</organism>
<keyword evidence="9" id="KW-1185">Reference proteome</keyword>
<dbReference type="CDD" id="cd06145">
    <property type="entry name" value="REX1_like"/>
    <property type="match status" value="1"/>
</dbReference>
<evidence type="ECO:0000256" key="3">
    <source>
        <dbReference type="ARBA" id="ARBA00022722"/>
    </source>
</evidence>
<evidence type="ECO:0000256" key="4">
    <source>
        <dbReference type="ARBA" id="ARBA00022801"/>
    </source>
</evidence>
<evidence type="ECO:0000256" key="5">
    <source>
        <dbReference type="ARBA" id="ARBA00022839"/>
    </source>
</evidence>
<sequence length="577" mass="65614">MNSNILSEEPSNKRRRKNLQITEQKKGNEATIHITQEKCLKVRTKHVPKFRLKSSGDSASLLTPEGERIPLMLTDLQHLLLHPLLGNINLSQPPRWYALEKCDHISQITCIILEGISIQHWEKYQEKMLHAGKIFSHCIEILTPSVYNGSLVKELALVPLSETDKEVIIQKYGSMNLALEARKDLMVMMKAVFPIGDTVSEKVSNILCEDAFPRTQLMLSAWQLIEENYPVPLKGKLRNVYADYVMSKDQYKPVTPKSPMFGLDCEMCLTSAGSELTRVSIVNEKHENIYESLVKPYNNITDYLTKFSGITKSILSDVKKRLEDVQNEIRDLLPPDAILVGQSLNTDLHALKMMHPYVIDTSLIFNFTGERTRKPKLKALAKEFLNEDIQSGKNGHCSVEDSLASLKLVQLKLKKSMDFGDAVHTNRKQYKENFTKIVQKQEYALSIFNHIIEQKKTSIVIGCDNITGDYHTYLTQAKESLNSQLKKGKLKKVKLCTVDSNEEVITKLSEAISDYNLAMAHLKLENNSDNELKQMETIDQWIDRIWKSMKQLGLFVILFGGTTNNNGIAMIKVKDAT</sequence>
<dbReference type="Proteomes" id="UP000691718">
    <property type="component" value="Unassembled WGS sequence"/>
</dbReference>
<comment type="caution">
    <text evidence="8">The sequence shown here is derived from an EMBL/GenBank/DDBJ whole genome shotgun (WGS) entry which is preliminary data.</text>
</comment>
<name>A0A8S3W9F0_PARAO</name>
<comment type="subcellular location">
    <subcellularLocation>
        <location evidence="1">Nucleus</location>
    </subcellularLocation>
</comment>
<dbReference type="InterPro" id="IPR034922">
    <property type="entry name" value="REX1-like_exo"/>
</dbReference>
<feature type="domain" description="Exonuclease" evidence="7">
    <location>
        <begin position="259"/>
        <end position="418"/>
    </location>
</feature>
<proteinExistence type="inferred from homology"/>
<keyword evidence="5" id="KW-0269">Exonuclease</keyword>
<evidence type="ECO:0000256" key="6">
    <source>
        <dbReference type="ARBA" id="ARBA00023242"/>
    </source>
</evidence>
<comment type="similarity">
    <text evidence="2">Belongs to the REXO1/REXO3 family.</text>
</comment>
<dbReference type="GO" id="GO:0005634">
    <property type="term" value="C:nucleus"/>
    <property type="evidence" value="ECO:0007669"/>
    <property type="project" value="UniProtKB-SubCell"/>
</dbReference>
<keyword evidence="4" id="KW-0378">Hydrolase</keyword>
<dbReference type="FunFam" id="3.30.420.10:FF:000019">
    <property type="entry name" value="RNA exonuclease NEF-sp"/>
    <property type="match status" value="1"/>
</dbReference>
<dbReference type="Pfam" id="PF00929">
    <property type="entry name" value="RNase_T"/>
    <property type="match status" value="1"/>
</dbReference>
<keyword evidence="3" id="KW-0540">Nuclease</keyword>
<dbReference type="AlphaFoldDB" id="A0A8S3W9F0"/>